<dbReference type="EMBL" id="FZNR01000028">
    <property type="protein sequence ID" value="SNS90159.1"/>
    <property type="molecule type" value="Genomic_DNA"/>
</dbReference>
<organism evidence="2 3">
    <name type="scientific">Actinoplanes regularis</name>
    <dbReference type="NCBI Taxonomy" id="52697"/>
    <lineage>
        <taxon>Bacteria</taxon>
        <taxon>Bacillati</taxon>
        <taxon>Actinomycetota</taxon>
        <taxon>Actinomycetes</taxon>
        <taxon>Micromonosporales</taxon>
        <taxon>Micromonosporaceae</taxon>
        <taxon>Actinoplanes</taxon>
    </lineage>
</organism>
<dbReference type="Proteomes" id="UP000198415">
    <property type="component" value="Unassembled WGS sequence"/>
</dbReference>
<name>A0A239I9D3_9ACTN</name>
<dbReference type="RefSeq" id="WP_089298476.1">
    <property type="nucleotide sequence ID" value="NZ_BOMU01000099.1"/>
</dbReference>
<evidence type="ECO:0008006" key="4">
    <source>
        <dbReference type="Google" id="ProtNLM"/>
    </source>
</evidence>
<keyword evidence="1" id="KW-0175">Coiled coil</keyword>
<keyword evidence="3" id="KW-1185">Reference proteome</keyword>
<gene>
    <name evidence="2" type="ORF">SAMN06264365_1286</name>
</gene>
<reference evidence="2 3" key="1">
    <citation type="submission" date="2017-06" db="EMBL/GenBank/DDBJ databases">
        <authorList>
            <person name="Kim H.J."/>
            <person name="Triplett B.A."/>
        </authorList>
    </citation>
    <scope>NUCLEOTIDE SEQUENCE [LARGE SCALE GENOMIC DNA]</scope>
    <source>
        <strain evidence="2 3">DSM 43151</strain>
    </source>
</reference>
<dbReference type="OrthoDB" id="3202351at2"/>
<evidence type="ECO:0000313" key="2">
    <source>
        <dbReference type="EMBL" id="SNS90159.1"/>
    </source>
</evidence>
<feature type="coiled-coil region" evidence="1">
    <location>
        <begin position="532"/>
        <end position="580"/>
    </location>
</feature>
<evidence type="ECO:0000313" key="3">
    <source>
        <dbReference type="Proteomes" id="UP000198415"/>
    </source>
</evidence>
<sequence>MYELSKVRLYSVGPPGARYEDVTIDLSGAGSLVPDQQLPFGLPELRRPSPASILFLENGGGKSVLIKLIFSVMLPGRRHVVGTSNTKVLENFVGRHDVAHVVLEWMHTRTGRLLLTGKVSDWRGRSPQSGAENLVDLWYSLRPNDVVNIATLPFADGGHNLVATEFRSRLDDLADDDPAIELEWADKHGKWSAWLVKLGLDSELFRYQRAMNAGEGEAADAFTFTTDDAFVDFLLKSVLPPGELSDLADSIAGHASKLATRADLELERTFVADTIAQLEPLDHHRVIAEQADEEATRAASGLDGLVMRLIARVDQENGLLEHREQHIADVAAAVAEAESARRRAADVHAALEHHTARLRRDAARTAEQAAAEARGDAEHVVRSWAATPALLDLQKATGLAATLREVVGQRQDAARVALSARDARSRDLARALQVTADHADTEAAREKSELDGVRDTAAATDGSWQAAVRETADADALAARLDESIAAVDAEIAEAVRASLITSPATLTEDAAALANNVRADTAAVVETELLLEARQAEADQAQAALAQAREARITAESHYTSAQADLQRAEDAAAALAREPRLVELLDTADVLLDYDADTLLDQLAYSQADTDAQRSELRVENAADEPALLVWDADREALLPPHQEVIRIRDLLESEGIACGTGWDYLADRSDEAIRAELVRRLPHLAGGVLVNRPEQLSRAREIIDAHGCHPTGTVFVASSHSFDVVVDAQIDLAVPAAAGFVAPPSAGLYDRTAAHAEFTRIVERHAVRTAQLSELDALYSADRTLTARLQEWRRMYPPGALAGLAEAVATAEAAVRQAATGVDDHDRTLGEAVAARESVKSALTGMRRELDLLKERSRALTALAGRGREAGGWRRDAAQARLHATAGRQRAARLADILAQLRGDIENRQRRVDDQRAVATRIREEINSLPAGPTADPREPMPAEPVAVLRAVLREAERVYEKAEVGDDQLKELAQVESRVHELLQSWENYPAGVRDTAKALLASTNGADAASRAAAISHADNALRAAAGEHARATEEATRLDERLRQLPEPIVVMSRSAQPRDVAHGMRLTAEAAVQAADATANHEERLGQLVGARKEAERARATVDSFRTIVDMHHAGQGDQFPAEAVGVESFSGDATAASHQYRESRRAALKKQTAAVEARRVLDALAESLHQLAAEARFTRLAIPFRTLIGEVPIAELSGHAAEWARQLRPRMRSLSDDLAQVDRHRAIILDRLTAIVDGALRKLRAAQRLSQLPEGLGDWTGLEFLRIGGTPVGGELLAHQLGVVLDDAVERYIATEKRDGLGVVLRAVRAAVPKGFTVTMLKPDAVLRAERVRISDVRDVFSGGQHLTAAIILYCTLAALRANDLGKTRRHHSGVLFLDNPIGRASATYLLDLQRGVAAALGVQLVYTTGLFEEEALGGFPLIVRLRNDADLRAGRKYLSVDERIAPYLNTLAAPSGTGVVTPTRVVIPERRRGDA</sequence>
<proteinExistence type="predicted"/>
<evidence type="ECO:0000256" key="1">
    <source>
        <dbReference type="SAM" id="Coils"/>
    </source>
</evidence>
<protein>
    <recommendedName>
        <fullName evidence="4">Chromosome segregation ATPase</fullName>
    </recommendedName>
</protein>
<accession>A0A239I9D3</accession>